<evidence type="ECO:0000256" key="2">
    <source>
        <dbReference type="ARBA" id="ARBA00004908"/>
    </source>
</evidence>
<dbReference type="EC" id="1.2.1.50" evidence="4"/>
<evidence type="ECO:0000256" key="1">
    <source>
        <dbReference type="ARBA" id="ARBA00003277"/>
    </source>
</evidence>
<reference evidence="9 10" key="1">
    <citation type="submission" date="2018-08" db="EMBL/GenBank/DDBJ databases">
        <title>Comparative analysis of Burkholderia isolates from Puerto Rico.</title>
        <authorList>
            <person name="Hall C."/>
            <person name="Sahl J."/>
            <person name="Wagner D."/>
        </authorList>
    </citation>
    <scope>NUCLEOTIDE SEQUENCE [LARGE SCALE GENOMIC DNA]</scope>
    <source>
        <strain evidence="9 10">Bp8966</strain>
    </source>
</reference>
<evidence type="ECO:0000313" key="9">
    <source>
        <dbReference type="EMBL" id="RQY78576.1"/>
    </source>
</evidence>
<dbReference type="EMBL" id="QTPM01000099">
    <property type="protein sequence ID" value="RQY78576.1"/>
    <property type="molecule type" value="Genomic_DNA"/>
</dbReference>
<gene>
    <name evidence="9" type="ORF">DF017_35905</name>
</gene>
<dbReference type="InterPro" id="IPR016162">
    <property type="entry name" value="Ald_DH_N"/>
</dbReference>
<proteinExistence type="inferred from homology"/>
<dbReference type="InterPro" id="IPR008670">
    <property type="entry name" value="CoA_reduct_LuxC"/>
</dbReference>
<dbReference type="RefSeq" id="WP_124491976.1">
    <property type="nucleotide sequence ID" value="NZ_QTOI01000098.1"/>
</dbReference>
<dbReference type="Gene3D" id="3.40.309.10">
    <property type="entry name" value="Aldehyde Dehydrogenase, Chain A, domain 2"/>
    <property type="match status" value="1"/>
</dbReference>
<keyword evidence="7" id="KW-0455">Luminescence</keyword>
<evidence type="ECO:0000256" key="8">
    <source>
        <dbReference type="ARBA" id="ARBA00049412"/>
    </source>
</evidence>
<dbReference type="Pfam" id="PF05893">
    <property type="entry name" value="LuxC"/>
    <property type="match status" value="1"/>
</dbReference>
<comment type="pathway">
    <text evidence="2">Lipid metabolism; fatty acid reduction for biolumincescence.</text>
</comment>
<dbReference type="Gene3D" id="3.40.605.10">
    <property type="entry name" value="Aldehyde Dehydrogenase, Chain A, domain 1"/>
    <property type="match status" value="1"/>
</dbReference>
<evidence type="ECO:0000256" key="3">
    <source>
        <dbReference type="ARBA" id="ARBA00010915"/>
    </source>
</evidence>
<comment type="function">
    <text evidence="1">LuxC is the fatty acid reductase enzyme responsible for synthesis of the aldehyde substrate for the luminescent reaction catalyzed by luciferase.</text>
</comment>
<name>A0ABX9YE13_9BURK</name>
<dbReference type="SUPFAM" id="SSF56801">
    <property type="entry name" value="Acetyl-CoA synthetase-like"/>
    <property type="match status" value="1"/>
</dbReference>
<dbReference type="SUPFAM" id="SSF53720">
    <property type="entry name" value="ALDH-like"/>
    <property type="match status" value="1"/>
</dbReference>
<dbReference type="Proteomes" id="UP000281098">
    <property type="component" value="Unassembled WGS sequence"/>
</dbReference>
<dbReference type="PANTHER" id="PTHR43845">
    <property type="entry name" value="BLR5969 PROTEIN"/>
    <property type="match status" value="1"/>
</dbReference>
<dbReference type="PANTHER" id="PTHR43845:SF1">
    <property type="entry name" value="BLR5969 PROTEIN"/>
    <property type="match status" value="1"/>
</dbReference>
<protein>
    <recommendedName>
        <fullName evidence="4">long-chain-fatty-acyl-CoA reductase</fullName>
        <ecNumber evidence="4">1.2.1.50</ecNumber>
    </recommendedName>
</protein>
<comment type="caution">
    <text evidence="9">The sequence shown here is derived from an EMBL/GenBank/DDBJ whole genome shotgun (WGS) entry which is preliminary data.</text>
</comment>
<sequence length="801" mass="88598">MLTFFHGHLAPTSDLLSVLEVLRKDLPFALAAPPSADYLIDRLTQFAIGLDNHQDNLPLLPAQREDLQAFCNREALYAKLARELGPSPQDLRRRDFGQPRFEGWQPLGLVVHITPSNAPLLPFFAVMESLLMGNVNWIRPSRRDGDLSTRLLGALLDHDHEDRLAHHVAVLPVAHSELDALIRHADGVAAWGSDATLTELRQQLRPGCRWIDWGHRISFAYVVPTVACRTEWDAIADAVCQFDQQACSSPQCVLVDSDDPEDLRIAGQALADALDRRASQWPALEASVHEAAEVTTQVELARLTQSFDRVPGNIWTGSGWRIIWLHRQELAPSPLFRSVQLRPLPRAELMAQLLTWRTRLQSCTLVASPAEYSMLARTLLAAGVTRIAPADLIHDGYPGEPHDGFIALTRYSRRVSVRPPVGTFETRASLDLASLAPSRLRAHPVMDKAAFHAHPPQPNAQLYFRSGGSTGEPKLAGFTYRDYDRQMRAAGDGLLAAGLDPACDRVINLFYGGNLYGGLLSMFSILERMGVTQFPMGGPSSDDYRPIADVICSHGINTIIGMPNTVLRLFQCESSSLRAYGGIRKILLGGEPVSDMQRSYWRACGVQDVRSALYGSVDAGPLGHACLHSPPGVFHLLTETQWLEILDEEEDRPISGTGIGRLVFTSRARDAQQVRRYDLGDLGRWQAGVCRCGLTSPRFELLGRRSALLRVGTVFFHTERLAEASANPLQIILDRGECGTERIMLLVDGNPEQALSHLRQDPMITGAHQTGLLLLDAQRVAQHEFARHPVSGKVPLVIDRR</sequence>
<evidence type="ECO:0000313" key="10">
    <source>
        <dbReference type="Proteomes" id="UP000281098"/>
    </source>
</evidence>
<keyword evidence="6" id="KW-0560">Oxidoreductase</keyword>
<accession>A0ABX9YE13</accession>
<dbReference type="InterPro" id="IPR016163">
    <property type="entry name" value="Ald_DH_C"/>
</dbReference>
<comment type="similarity">
    <text evidence="3">Belongs to the LuxC family.</text>
</comment>
<evidence type="ECO:0000256" key="6">
    <source>
        <dbReference type="ARBA" id="ARBA00023002"/>
    </source>
</evidence>
<keyword evidence="5" id="KW-0521">NADP</keyword>
<dbReference type="InterPro" id="IPR042099">
    <property type="entry name" value="ANL_N_sf"/>
</dbReference>
<keyword evidence="10" id="KW-1185">Reference proteome</keyword>
<comment type="catalytic activity">
    <reaction evidence="8">
        <text>a long-chain fatty aldehyde + NADP(+) + CoA = a long-chain fatty acyl-CoA + NADPH + H(+)</text>
        <dbReference type="Rhea" id="RHEA:15437"/>
        <dbReference type="ChEBI" id="CHEBI:15378"/>
        <dbReference type="ChEBI" id="CHEBI:17176"/>
        <dbReference type="ChEBI" id="CHEBI:57287"/>
        <dbReference type="ChEBI" id="CHEBI:57783"/>
        <dbReference type="ChEBI" id="CHEBI:58349"/>
        <dbReference type="ChEBI" id="CHEBI:83139"/>
        <dbReference type="EC" id="1.2.1.50"/>
    </reaction>
</comment>
<dbReference type="InterPro" id="IPR016161">
    <property type="entry name" value="Ald_DH/histidinol_DH"/>
</dbReference>
<dbReference type="Gene3D" id="3.40.50.12780">
    <property type="entry name" value="N-terminal domain of ligase-like"/>
    <property type="match status" value="1"/>
</dbReference>
<evidence type="ECO:0000256" key="4">
    <source>
        <dbReference type="ARBA" id="ARBA00013020"/>
    </source>
</evidence>
<organism evidence="9 10">
    <name type="scientific">Burkholderia stagnalis</name>
    <dbReference type="NCBI Taxonomy" id="1503054"/>
    <lineage>
        <taxon>Bacteria</taxon>
        <taxon>Pseudomonadati</taxon>
        <taxon>Pseudomonadota</taxon>
        <taxon>Betaproteobacteria</taxon>
        <taxon>Burkholderiales</taxon>
        <taxon>Burkholderiaceae</taxon>
        <taxon>Burkholderia</taxon>
        <taxon>Burkholderia cepacia complex</taxon>
    </lineage>
</organism>
<evidence type="ECO:0000256" key="7">
    <source>
        <dbReference type="ARBA" id="ARBA00023223"/>
    </source>
</evidence>
<evidence type="ECO:0000256" key="5">
    <source>
        <dbReference type="ARBA" id="ARBA00022857"/>
    </source>
</evidence>